<organism evidence="3">
    <name type="scientific">Arion vulgaris</name>
    <dbReference type="NCBI Taxonomy" id="1028688"/>
    <lineage>
        <taxon>Eukaryota</taxon>
        <taxon>Metazoa</taxon>
        <taxon>Spiralia</taxon>
        <taxon>Lophotrochozoa</taxon>
        <taxon>Mollusca</taxon>
        <taxon>Gastropoda</taxon>
        <taxon>Heterobranchia</taxon>
        <taxon>Euthyneura</taxon>
        <taxon>Panpulmonata</taxon>
        <taxon>Eupulmonata</taxon>
        <taxon>Stylommatophora</taxon>
        <taxon>Helicina</taxon>
        <taxon>Arionoidea</taxon>
        <taxon>Arionidae</taxon>
        <taxon>Arion</taxon>
    </lineage>
</organism>
<proteinExistence type="predicted"/>
<reference evidence="3" key="1">
    <citation type="submission" date="2014-12" db="EMBL/GenBank/DDBJ databases">
        <title>Insight into the proteome of Arion vulgaris.</title>
        <authorList>
            <person name="Aradska J."/>
            <person name="Bulat T."/>
            <person name="Smidak R."/>
            <person name="Sarate P."/>
            <person name="Gangsoo J."/>
            <person name="Sialana F."/>
            <person name="Bilban M."/>
            <person name="Lubec G."/>
        </authorList>
    </citation>
    <scope>NUCLEOTIDE SEQUENCE</scope>
    <source>
        <tissue evidence="3">Skin</tissue>
    </source>
</reference>
<dbReference type="EMBL" id="HACG01041652">
    <property type="protein sequence ID" value="CEK88517.1"/>
    <property type="molecule type" value="Transcribed_RNA"/>
</dbReference>
<feature type="non-terminal residue" evidence="3">
    <location>
        <position position="1"/>
    </location>
</feature>
<evidence type="ECO:0000313" key="2">
    <source>
        <dbReference type="EMBL" id="CEK88517.1"/>
    </source>
</evidence>
<evidence type="ECO:0000313" key="3">
    <source>
        <dbReference type="EMBL" id="CEK88518.1"/>
    </source>
</evidence>
<protein>
    <submittedName>
        <fullName evidence="3">Uncharacterized protein</fullName>
    </submittedName>
</protein>
<dbReference type="AlphaFoldDB" id="A0A0B7B694"/>
<accession>A0A0B7B694</accession>
<sequence>EVREDPRTAGVGGGMQENGESRDLEKMVLDRRAWNTLVADLCLPREGRKN</sequence>
<feature type="region of interest" description="Disordered" evidence="1">
    <location>
        <begin position="1"/>
        <end position="24"/>
    </location>
</feature>
<gene>
    <name evidence="3" type="primary">ORF165723</name>
    <name evidence="2" type="synonym">ORF165722</name>
</gene>
<evidence type="ECO:0000256" key="1">
    <source>
        <dbReference type="SAM" id="MobiDB-lite"/>
    </source>
</evidence>
<name>A0A0B7B694_9EUPU</name>
<dbReference type="EMBL" id="HACG01041653">
    <property type="protein sequence ID" value="CEK88518.1"/>
    <property type="molecule type" value="Transcribed_RNA"/>
</dbReference>